<sequence>MEVFPPYCALCHYLGHDRGECKSKVGVPLKVPLSLLLLFSFLIRGEGTVLAPILNDLVLVLDPNTCSKDALVDNPNCIPGASNVGYCAVDDVDIGKHLAESPPPPHPFSAEVVPATLAIPFSGAINNLDSICHPTIVSPPLLVASSKGVDCVACELISQDSSSPVHSVFHLNPEALAGDSSARVDVCNFNFPITPTFLVPGPFIDMHVNLISPEALFVQVGEDVRMQIDLLQASEDSEEEEPGEEFVKRNNRLVVSVTSRGRGRRGRKYCWVLFWLVLSFWLSLWFFGCFLVGGNVVADVWLFIELFPLDGGMFLLEGILFGRCILAGYLWLRILD</sequence>
<feature type="transmembrane region" description="Helical" evidence="1">
    <location>
        <begin position="269"/>
        <end position="293"/>
    </location>
</feature>
<keyword evidence="3" id="KW-1185">Reference proteome</keyword>
<evidence type="ECO:0000313" key="3">
    <source>
        <dbReference type="Proteomes" id="UP000829196"/>
    </source>
</evidence>
<dbReference type="AlphaFoldDB" id="A0A8T3BSZ7"/>
<comment type="caution">
    <text evidence="2">The sequence shown here is derived from an EMBL/GenBank/DDBJ whole genome shotgun (WGS) entry which is preliminary data.</text>
</comment>
<dbReference type="EMBL" id="JAGYWB010000006">
    <property type="protein sequence ID" value="KAI0520412.1"/>
    <property type="molecule type" value="Genomic_DNA"/>
</dbReference>
<keyword evidence="1" id="KW-0812">Transmembrane</keyword>
<feature type="transmembrane region" description="Helical" evidence="1">
    <location>
        <begin position="313"/>
        <end position="332"/>
    </location>
</feature>
<accession>A0A8T3BSZ7</accession>
<protein>
    <submittedName>
        <fullName evidence="2">Uncharacterized protein</fullName>
    </submittedName>
</protein>
<name>A0A8T3BSZ7_DENNO</name>
<keyword evidence="1" id="KW-0472">Membrane</keyword>
<dbReference type="Proteomes" id="UP000829196">
    <property type="component" value="Unassembled WGS sequence"/>
</dbReference>
<proteinExistence type="predicted"/>
<organism evidence="2 3">
    <name type="scientific">Dendrobium nobile</name>
    <name type="common">Orchid</name>
    <dbReference type="NCBI Taxonomy" id="94219"/>
    <lineage>
        <taxon>Eukaryota</taxon>
        <taxon>Viridiplantae</taxon>
        <taxon>Streptophyta</taxon>
        <taxon>Embryophyta</taxon>
        <taxon>Tracheophyta</taxon>
        <taxon>Spermatophyta</taxon>
        <taxon>Magnoliopsida</taxon>
        <taxon>Liliopsida</taxon>
        <taxon>Asparagales</taxon>
        <taxon>Orchidaceae</taxon>
        <taxon>Epidendroideae</taxon>
        <taxon>Malaxideae</taxon>
        <taxon>Dendrobiinae</taxon>
        <taxon>Dendrobium</taxon>
    </lineage>
</organism>
<evidence type="ECO:0000313" key="2">
    <source>
        <dbReference type="EMBL" id="KAI0520412.1"/>
    </source>
</evidence>
<keyword evidence="1" id="KW-1133">Transmembrane helix</keyword>
<gene>
    <name evidence="2" type="ORF">KFK09_007886</name>
</gene>
<evidence type="ECO:0000256" key="1">
    <source>
        <dbReference type="SAM" id="Phobius"/>
    </source>
</evidence>
<reference evidence="2" key="1">
    <citation type="journal article" date="2022" name="Front. Genet.">
        <title>Chromosome-Scale Assembly of the Dendrobium nobile Genome Provides Insights Into the Molecular Mechanism of the Biosynthesis of the Medicinal Active Ingredient of Dendrobium.</title>
        <authorList>
            <person name="Xu Q."/>
            <person name="Niu S.-C."/>
            <person name="Li K.-L."/>
            <person name="Zheng P.-J."/>
            <person name="Zhang X.-J."/>
            <person name="Jia Y."/>
            <person name="Liu Y."/>
            <person name="Niu Y.-X."/>
            <person name="Yu L.-H."/>
            <person name="Chen D.-F."/>
            <person name="Zhang G.-Q."/>
        </authorList>
    </citation>
    <scope>NUCLEOTIDE SEQUENCE</scope>
    <source>
        <tissue evidence="2">Leaf</tissue>
    </source>
</reference>